<comment type="caution">
    <text evidence="1">The sequence shown here is derived from an EMBL/GenBank/DDBJ whole genome shotgun (WGS) entry which is preliminary data.</text>
</comment>
<evidence type="ECO:0000313" key="1">
    <source>
        <dbReference type="EMBL" id="ROR01841.1"/>
    </source>
</evidence>
<gene>
    <name evidence="1" type="ORF">EDC27_1033</name>
</gene>
<name>A0A3N1VLK1_9BACT</name>
<sequence>MGRWAVTQPVLNGREPRGPYKVKGSMLGKTVHTEVHGTESDSKAFFRGVTARDVRAVGELLHELGYAVSWRRIKSVLTRLL</sequence>
<proteinExistence type="predicted"/>
<dbReference type="Proteomes" id="UP000276223">
    <property type="component" value="Unassembled WGS sequence"/>
</dbReference>
<organism evidence="1 2">
    <name type="scientific">Desulfosoma caldarium</name>
    <dbReference type="NCBI Taxonomy" id="610254"/>
    <lineage>
        <taxon>Bacteria</taxon>
        <taxon>Pseudomonadati</taxon>
        <taxon>Thermodesulfobacteriota</taxon>
        <taxon>Syntrophobacteria</taxon>
        <taxon>Syntrophobacterales</taxon>
        <taxon>Syntrophobacteraceae</taxon>
        <taxon>Desulfosoma</taxon>
    </lineage>
</organism>
<keyword evidence="2" id="KW-1185">Reference proteome</keyword>
<reference evidence="1 2" key="1">
    <citation type="submission" date="2018-11" db="EMBL/GenBank/DDBJ databases">
        <title>Genomic Encyclopedia of Type Strains, Phase IV (KMG-IV): sequencing the most valuable type-strain genomes for metagenomic binning, comparative biology and taxonomic classification.</title>
        <authorList>
            <person name="Goeker M."/>
        </authorList>
    </citation>
    <scope>NUCLEOTIDE SEQUENCE [LARGE SCALE GENOMIC DNA]</scope>
    <source>
        <strain evidence="1 2">DSM 22027</strain>
    </source>
</reference>
<dbReference type="AlphaFoldDB" id="A0A3N1VLK1"/>
<evidence type="ECO:0000313" key="2">
    <source>
        <dbReference type="Proteomes" id="UP000276223"/>
    </source>
</evidence>
<dbReference type="EMBL" id="RJVA01000010">
    <property type="protein sequence ID" value="ROR01841.1"/>
    <property type="molecule type" value="Genomic_DNA"/>
</dbReference>
<protein>
    <submittedName>
        <fullName evidence="1">Uncharacterized protein</fullName>
    </submittedName>
</protein>
<accession>A0A3N1VLK1</accession>